<dbReference type="AlphaFoldDB" id="A0A165BY78"/>
<dbReference type="GO" id="GO:0005739">
    <property type="term" value="C:mitochondrion"/>
    <property type="evidence" value="ECO:0007669"/>
    <property type="project" value="TreeGrafter"/>
</dbReference>
<evidence type="ECO:0000313" key="10">
    <source>
        <dbReference type="Proteomes" id="UP000076871"/>
    </source>
</evidence>
<evidence type="ECO:0000256" key="5">
    <source>
        <dbReference type="ARBA" id="ARBA00022691"/>
    </source>
</evidence>
<accession>A0A165BY78</accession>
<feature type="domain" description="Ribosomal RNA methyltransferase FtsJ" evidence="8">
    <location>
        <begin position="39"/>
        <end position="91"/>
    </location>
</feature>
<reference evidence="9 10" key="1">
    <citation type="journal article" date="2016" name="Mol. Biol. Evol.">
        <title>Comparative Genomics of Early-Diverging Mushroom-Forming Fungi Provides Insights into the Origins of Lignocellulose Decay Capabilities.</title>
        <authorList>
            <person name="Nagy L.G."/>
            <person name="Riley R."/>
            <person name="Tritt A."/>
            <person name="Adam C."/>
            <person name="Daum C."/>
            <person name="Floudas D."/>
            <person name="Sun H."/>
            <person name="Yadav J.S."/>
            <person name="Pangilinan J."/>
            <person name="Larsson K.H."/>
            <person name="Matsuura K."/>
            <person name="Barry K."/>
            <person name="Labutti K."/>
            <person name="Kuo R."/>
            <person name="Ohm R.A."/>
            <person name="Bhattacharya S.S."/>
            <person name="Shirouzu T."/>
            <person name="Yoshinaga Y."/>
            <person name="Martin F.M."/>
            <person name="Grigoriev I.V."/>
            <person name="Hibbett D.S."/>
        </authorList>
    </citation>
    <scope>NUCLEOTIDE SEQUENCE [LARGE SCALE GENOMIC DNA]</scope>
    <source>
        <strain evidence="9 10">93-53</strain>
    </source>
</reference>
<dbReference type="GeneID" id="63822063"/>
<keyword evidence="10" id="KW-1185">Reference proteome</keyword>
<dbReference type="Pfam" id="PF01728">
    <property type="entry name" value="FtsJ"/>
    <property type="match status" value="2"/>
</dbReference>
<dbReference type="HAMAP" id="MF_01547">
    <property type="entry name" value="RNA_methyltr_E"/>
    <property type="match status" value="1"/>
</dbReference>
<evidence type="ECO:0000256" key="3">
    <source>
        <dbReference type="ARBA" id="ARBA00022603"/>
    </source>
</evidence>
<feature type="domain" description="Ribosomal RNA methyltransferase FtsJ" evidence="8">
    <location>
        <begin position="143"/>
        <end position="289"/>
    </location>
</feature>
<dbReference type="InterPro" id="IPR002877">
    <property type="entry name" value="RNA_MeTrfase_FtsJ_dom"/>
</dbReference>
<dbReference type="RefSeq" id="XP_040759605.1">
    <property type="nucleotide sequence ID" value="XM_040905033.1"/>
</dbReference>
<dbReference type="STRING" id="1314785.A0A165BY78"/>
<evidence type="ECO:0000256" key="1">
    <source>
        <dbReference type="ARBA" id="ARBA00009258"/>
    </source>
</evidence>
<keyword evidence="3 9" id="KW-0489">Methyltransferase</keyword>
<evidence type="ECO:0000259" key="8">
    <source>
        <dbReference type="Pfam" id="PF01728"/>
    </source>
</evidence>
<name>A0A165BY78_9APHY</name>
<dbReference type="GO" id="GO:0008650">
    <property type="term" value="F:rRNA (uridine-2'-O-)-methyltransferase activity"/>
    <property type="evidence" value="ECO:0007669"/>
    <property type="project" value="TreeGrafter"/>
</dbReference>
<evidence type="ECO:0000256" key="2">
    <source>
        <dbReference type="ARBA" id="ARBA00022552"/>
    </source>
</evidence>
<dbReference type="PIRSF" id="PIRSF005461">
    <property type="entry name" value="23S_rRNA_mtase"/>
    <property type="match status" value="1"/>
</dbReference>
<keyword evidence="4 9" id="KW-0808">Transferase</keyword>
<evidence type="ECO:0000256" key="4">
    <source>
        <dbReference type="ARBA" id="ARBA00022679"/>
    </source>
</evidence>
<dbReference type="PANTHER" id="PTHR10920">
    <property type="entry name" value="RIBOSOMAL RNA METHYLTRANSFERASE"/>
    <property type="match status" value="1"/>
</dbReference>
<comment type="similarity">
    <text evidence="1">Belongs to the class I-like SAM-binding methyltransferase superfamily. RNA methyltransferase RlmE family.</text>
</comment>
<dbReference type="Proteomes" id="UP000076871">
    <property type="component" value="Unassembled WGS sequence"/>
</dbReference>
<dbReference type="SUPFAM" id="SSF53335">
    <property type="entry name" value="S-adenosyl-L-methionine-dependent methyltransferases"/>
    <property type="match status" value="1"/>
</dbReference>
<dbReference type="InParanoid" id="A0A165BY78"/>
<proteinExistence type="inferred from homology"/>
<dbReference type="PANTHER" id="PTHR10920:SF18">
    <property type="entry name" value="RRNA METHYLTRANSFERASE 2, MITOCHONDRIAL"/>
    <property type="match status" value="1"/>
</dbReference>
<evidence type="ECO:0000313" key="9">
    <source>
        <dbReference type="EMBL" id="KZT01865.1"/>
    </source>
</evidence>
<dbReference type="InterPro" id="IPR015507">
    <property type="entry name" value="rRNA-MeTfrase_E"/>
</dbReference>
<organism evidence="9 10">
    <name type="scientific">Laetiporus sulphureus 93-53</name>
    <dbReference type="NCBI Taxonomy" id="1314785"/>
    <lineage>
        <taxon>Eukaryota</taxon>
        <taxon>Fungi</taxon>
        <taxon>Dikarya</taxon>
        <taxon>Basidiomycota</taxon>
        <taxon>Agaricomycotina</taxon>
        <taxon>Agaricomycetes</taxon>
        <taxon>Polyporales</taxon>
        <taxon>Laetiporus</taxon>
    </lineage>
</organism>
<keyword evidence="5 7" id="KW-0949">S-adenosyl-L-methionine</keyword>
<dbReference type="Gene3D" id="3.40.50.150">
    <property type="entry name" value="Vaccinia Virus protein VP39"/>
    <property type="match status" value="1"/>
</dbReference>
<dbReference type="InterPro" id="IPR029063">
    <property type="entry name" value="SAM-dependent_MTases_sf"/>
</dbReference>
<dbReference type="InterPro" id="IPR050082">
    <property type="entry name" value="RNA_methyltr_RlmE"/>
</dbReference>
<evidence type="ECO:0000256" key="6">
    <source>
        <dbReference type="ARBA" id="ARBA00041184"/>
    </source>
</evidence>
<sequence>MSFAATRVLCKRPPSSTTWLSRQLRDPYVRQRASHPLHFRSRSAFKLLELDEKWRIFQHDVRAVVDLGAAPGGWSQVAAWKLGLMEEDVVGFPRKNRRAGSEADAEYSQRGAEVGFGSHDLPDSLHDFGISEVTKPDTTQKDERGTIVAVDLLRMLPMEGVETVQMDFLSPQADAFVTSLVTKENNSDGKVDVVLSDMAANVTGNRAHDIESCLDVCTAAANFARRHLRNAEDVGRRKAGVLIIKYFEDPLLTKFRNEELKPHFNAVYNSKPAASRGESSEGYWVCMGFKG</sequence>
<feature type="active site" description="Proton acceptor" evidence="7">
    <location>
        <position position="245"/>
    </location>
</feature>
<protein>
    <recommendedName>
        <fullName evidence="6">rRNA methyltransferase 2, mitochondrial</fullName>
    </recommendedName>
</protein>
<dbReference type="OrthoDB" id="20105at2759"/>
<dbReference type="EMBL" id="KV427658">
    <property type="protein sequence ID" value="KZT01865.1"/>
    <property type="molecule type" value="Genomic_DNA"/>
</dbReference>
<gene>
    <name evidence="9" type="ORF">LAESUDRAFT_663001</name>
</gene>
<evidence type="ECO:0000256" key="7">
    <source>
        <dbReference type="PIRSR" id="PIRSR005461-1"/>
    </source>
</evidence>
<keyword evidence="2" id="KW-0698">rRNA processing</keyword>
<dbReference type="FunCoup" id="A0A165BY78">
    <property type="interactions" value="1375"/>
</dbReference>